<dbReference type="PROSITE" id="PS01162">
    <property type="entry name" value="QOR_ZETA_CRYSTAL"/>
    <property type="match status" value="1"/>
</dbReference>
<evidence type="ECO:0000256" key="3">
    <source>
        <dbReference type="SAM" id="MobiDB-lite"/>
    </source>
</evidence>
<dbReference type="InterPro" id="IPR036291">
    <property type="entry name" value="NAD(P)-bd_dom_sf"/>
</dbReference>
<dbReference type="InterPro" id="IPR013154">
    <property type="entry name" value="ADH-like_N"/>
</dbReference>
<name>A0A8T2JSV4_9PIPI</name>
<proteinExistence type="inferred from homology"/>
<dbReference type="Gene3D" id="3.90.180.10">
    <property type="entry name" value="Medium-chain alcohol dehydrogenases, catalytic domain"/>
    <property type="match status" value="1"/>
</dbReference>
<dbReference type="AlphaFoldDB" id="A0A8T2JSV4"/>
<dbReference type="GO" id="GO:0008270">
    <property type="term" value="F:zinc ion binding"/>
    <property type="evidence" value="ECO:0007669"/>
    <property type="project" value="InterPro"/>
</dbReference>
<dbReference type="InterPro" id="IPR052100">
    <property type="entry name" value="SV-ATPase_mito-regulator"/>
</dbReference>
<keyword evidence="2" id="KW-0560">Oxidoreductase</keyword>
<feature type="domain" description="Enoyl reductase (ER)" evidence="4">
    <location>
        <begin position="54"/>
        <end position="381"/>
    </location>
</feature>
<dbReference type="Pfam" id="PF13602">
    <property type="entry name" value="ADH_zinc_N_2"/>
    <property type="match status" value="1"/>
</dbReference>
<dbReference type="InterPro" id="IPR002364">
    <property type="entry name" value="Quin_OxRdtase/zeta-crystal_CS"/>
</dbReference>
<evidence type="ECO:0000256" key="1">
    <source>
        <dbReference type="ARBA" id="ARBA00010371"/>
    </source>
</evidence>
<comment type="caution">
    <text evidence="5">The sequence shown here is derived from an EMBL/GenBank/DDBJ whole genome shotgun (WGS) entry which is preliminary data.</text>
</comment>
<dbReference type="PANTHER" id="PTHR44054">
    <property type="entry name" value="SYNAPTIC VESICLE MEMBRANE PROTEIN VAT-1 HOMOLOG-LIKE"/>
    <property type="match status" value="1"/>
</dbReference>
<accession>A0A8T2JSV4</accession>
<evidence type="ECO:0000313" key="6">
    <source>
        <dbReference type="Proteomes" id="UP000812440"/>
    </source>
</evidence>
<feature type="region of interest" description="Disordered" evidence="3">
    <location>
        <begin position="1"/>
        <end position="32"/>
    </location>
</feature>
<feature type="region of interest" description="Disordered" evidence="3">
    <location>
        <begin position="390"/>
        <end position="423"/>
    </location>
</feature>
<evidence type="ECO:0000256" key="2">
    <source>
        <dbReference type="ARBA" id="ARBA00023002"/>
    </source>
</evidence>
<dbReference type="Pfam" id="PF08240">
    <property type="entry name" value="ADH_N"/>
    <property type="match status" value="1"/>
</dbReference>
<dbReference type="GO" id="GO:0016491">
    <property type="term" value="F:oxidoreductase activity"/>
    <property type="evidence" value="ECO:0007669"/>
    <property type="project" value="UniProtKB-KW"/>
</dbReference>
<dbReference type="EMBL" id="JAACNH010000003">
    <property type="protein sequence ID" value="KAG8446653.1"/>
    <property type="molecule type" value="Genomic_DNA"/>
</dbReference>
<evidence type="ECO:0000313" key="5">
    <source>
        <dbReference type="EMBL" id="KAG8446653.1"/>
    </source>
</evidence>
<dbReference type="InterPro" id="IPR020843">
    <property type="entry name" value="ER"/>
</dbReference>
<protein>
    <recommendedName>
        <fullName evidence="4">Enoyl reductase (ER) domain-containing protein</fullName>
    </recommendedName>
</protein>
<evidence type="ECO:0000259" key="4">
    <source>
        <dbReference type="SMART" id="SM00829"/>
    </source>
</evidence>
<dbReference type="CDD" id="cd08275">
    <property type="entry name" value="MDR3"/>
    <property type="match status" value="1"/>
</dbReference>
<reference evidence="5" key="1">
    <citation type="thesis" date="2020" institute="ProQuest LLC" country="789 East Eisenhower Parkway, Ann Arbor, MI, USA">
        <title>Comparative Genomics and Chromosome Evolution.</title>
        <authorList>
            <person name="Mudd A.B."/>
        </authorList>
    </citation>
    <scope>NUCLEOTIDE SEQUENCE</scope>
    <source>
        <strain evidence="5">Female2</strain>
        <tissue evidence="5">Blood</tissue>
    </source>
</reference>
<dbReference type="SUPFAM" id="SSF51735">
    <property type="entry name" value="NAD(P)-binding Rossmann-fold domains"/>
    <property type="match status" value="1"/>
</dbReference>
<dbReference type="GO" id="GO:0010637">
    <property type="term" value="P:negative regulation of mitochondrial fusion"/>
    <property type="evidence" value="ECO:0007669"/>
    <property type="project" value="TreeGrafter"/>
</dbReference>
<organism evidence="5 6">
    <name type="scientific">Hymenochirus boettgeri</name>
    <name type="common">Congo dwarf clawed frog</name>
    <dbReference type="NCBI Taxonomy" id="247094"/>
    <lineage>
        <taxon>Eukaryota</taxon>
        <taxon>Metazoa</taxon>
        <taxon>Chordata</taxon>
        <taxon>Craniata</taxon>
        <taxon>Vertebrata</taxon>
        <taxon>Euteleostomi</taxon>
        <taxon>Amphibia</taxon>
        <taxon>Batrachia</taxon>
        <taxon>Anura</taxon>
        <taxon>Pipoidea</taxon>
        <taxon>Pipidae</taxon>
        <taxon>Pipinae</taxon>
        <taxon>Hymenochirus</taxon>
    </lineage>
</organism>
<dbReference type="SMART" id="SM00829">
    <property type="entry name" value="PKS_ER"/>
    <property type="match status" value="1"/>
</dbReference>
<sequence length="423" mass="46583">MSTGTEAAKENQPPTEETKTEEAIKPEQQNPDVEETVAAQRDTTFKSLVLSAHGGYDKVKLHIKKGCPAPTIGEVLVRVKACGMNFADLMARQGLYDRLPSLPVSLGMECAGIVEQLGEGVTDRQVGDKVMVLNRFGLWQELVCVQSNHTFLMPVEMSFEEGAALLVNYITAYMILFNFGNLKPNQSVLVHMAAGGVGTAAVQLCKTVENVTIFGTASACKHENIKQNGVSHPIDYRTNDYVEELRKISQKGVDIVMDPLGGPDTCKSFNLLKPMGKLVIYGAANLLTGQRKNLMALAKSWWNQFSISAMQLIHSNKAVCGFHLGHLDEEIDLISNVVNTLLDLYVKGKIKPRIDSTFPFEQVGDAMRHLQERKNVGKVILIPDMPKEAAEKNANEGVKKDADKVAKKEARDETKNEAKKEEN</sequence>
<dbReference type="Gene3D" id="3.40.50.720">
    <property type="entry name" value="NAD(P)-binding Rossmann-like Domain"/>
    <property type="match status" value="1"/>
</dbReference>
<dbReference type="PANTHER" id="PTHR44054:SF1">
    <property type="entry name" value="SYNAPTIC VESICLE MEMBRANE PROTEIN VAT-1 HOMOLOG"/>
    <property type="match status" value="1"/>
</dbReference>
<dbReference type="Proteomes" id="UP000812440">
    <property type="component" value="Chromosome 8_10"/>
</dbReference>
<dbReference type="InterPro" id="IPR011032">
    <property type="entry name" value="GroES-like_sf"/>
</dbReference>
<comment type="similarity">
    <text evidence="1">Belongs to the zinc-containing alcohol dehydrogenase family. Quinone oxidoreductase subfamily.</text>
</comment>
<dbReference type="GO" id="GO:0005741">
    <property type="term" value="C:mitochondrial outer membrane"/>
    <property type="evidence" value="ECO:0007669"/>
    <property type="project" value="TreeGrafter"/>
</dbReference>
<keyword evidence="6" id="KW-1185">Reference proteome</keyword>
<gene>
    <name evidence="5" type="ORF">GDO86_014197</name>
</gene>
<dbReference type="SUPFAM" id="SSF50129">
    <property type="entry name" value="GroES-like"/>
    <property type="match status" value="1"/>
</dbReference>
<feature type="compositionally biased region" description="Basic and acidic residues" evidence="3">
    <location>
        <begin position="16"/>
        <end position="25"/>
    </location>
</feature>
<dbReference type="OrthoDB" id="203908at2759"/>